<reference evidence="2" key="2">
    <citation type="journal article" date="2017" name="Nat. Plants">
        <title>The Aegilops tauschii genome reveals multiple impacts of transposons.</title>
        <authorList>
            <person name="Zhao G."/>
            <person name="Zou C."/>
            <person name="Li K."/>
            <person name="Wang K."/>
            <person name="Li T."/>
            <person name="Gao L."/>
            <person name="Zhang X."/>
            <person name="Wang H."/>
            <person name="Yang Z."/>
            <person name="Liu X."/>
            <person name="Jiang W."/>
            <person name="Mao L."/>
            <person name="Kong X."/>
            <person name="Jiao Y."/>
            <person name="Jia J."/>
        </authorList>
    </citation>
    <scope>NUCLEOTIDE SEQUENCE [LARGE SCALE GENOMIC DNA]</scope>
    <source>
        <strain evidence="2">cv. AL8/78</strain>
    </source>
</reference>
<dbReference type="AlphaFoldDB" id="A0A453JHC8"/>
<reference evidence="1" key="5">
    <citation type="journal article" date="2021" name="G3 (Bethesda)">
        <title>Aegilops tauschii genome assembly Aet v5.0 features greater sequence contiguity and improved annotation.</title>
        <authorList>
            <person name="Wang L."/>
            <person name="Zhu T."/>
            <person name="Rodriguez J.C."/>
            <person name="Deal K.R."/>
            <person name="Dubcovsky J."/>
            <person name="McGuire P.E."/>
            <person name="Lux T."/>
            <person name="Spannagl M."/>
            <person name="Mayer K.F.X."/>
            <person name="Baldrich P."/>
            <person name="Meyers B.C."/>
            <person name="Huo N."/>
            <person name="Gu Y.Q."/>
            <person name="Zhou H."/>
            <person name="Devos K.M."/>
            <person name="Bennetzen J.L."/>
            <person name="Unver T."/>
            <person name="Budak H."/>
            <person name="Gulick P.J."/>
            <person name="Galiba G."/>
            <person name="Kalapos B."/>
            <person name="Nelson D.R."/>
            <person name="Li P."/>
            <person name="You F.M."/>
            <person name="Luo M.C."/>
            <person name="Dvorak J."/>
        </authorList>
    </citation>
    <scope>NUCLEOTIDE SEQUENCE [LARGE SCALE GENOMIC DNA]</scope>
    <source>
        <strain evidence="1">cv. AL8/78</strain>
    </source>
</reference>
<dbReference type="Proteomes" id="UP000015105">
    <property type="component" value="Chromosome 5D"/>
</dbReference>
<reference evidence="1" key="4">
    <citation type="submission" date="2019-03" db="UniProtKB">
        <authorList>
            <consortium name="EnsemblPlants"/>
        </authorList>
    </citation>
    <scope>IDENTIFICATION</scope>
</reference>
<sequence>MSKFSPIVFAGEARHSEERLAHTTMGRAFLVGGREMKTSVTSCASLFRCPFSLFVAKCPS</sequence>
<protein>
    <submittedName>
        <fullName evidence="1">Uncharacterized protein</fullName>
    </submittedName>
</protein>
<organism evidence="1 2">
    <name type="scientific">Aegilops tauschii subsp. strangulata</name>
    <name type="common">Goatgrass</name>
    <dbReference type="NCBI Taxonomy" id="200361"/>
    <lineage>
        <taxon>Eukaryota</taxon>
        <taxon>Viridiplantae</taxon>
        <taxon>Streptophyta</taxon>
        <taxon>Embryophyta</taxon>
        <taxon>Tracheophyta</taxon>
        <taxon>Spermatophyta</taxon>
        <taxon>Magnoliopsida</taxon>
        <taxon>Liliopsida</taxon>
        <taxon>Poales</taxon>
        <taxon>Poaceae</taxon>
        <taxon>BOP clade</taxon>
        <taxon>Pooideae</taxon>
        <taxon>Triticodae</taxon>
        <taxon>Triticeae</taxon>
        <taxon>Triticinae</taxon>
        <taxon>Aegilops</taxon>
    </lineage>
</organism>
<accession>A0A453JHC8</accession>
<keyword evidence="2" id="KW-1185">Reference proteome</keyword>
<dbReference type="Gramene" id="AET5Gv20040900.16">
    <property type="protein sequence ID" value="AET5Gv20040900.16"/>
    <property type="gene ID" value="AET5Gv20040900"/>
</dbReference>
<proteinExistence type="predicted"/>
<dbReference type="EnsemblPlants" id="AET5Gv20040900.16">
    <property type="protein sequence ID" value="AET5Gv20040900.16"/>
    <property type="gene ID" value="AET5Gv20040900"/>
</dbReference>
<reference evidence="2" key="1">
    <citation type="journal article" date="2014" name="Science">
        <title>Ancient hybridizations among the ancestral genomes of bread wheat.</title>
        <authorList>
            <consortium name="International Wheat Genome Sequencing Consortium,"/>
            <person name="Marcussen T."/>
            <person name="Sandve S.R."/>
            <person name="Heier L."/>
            <person name="Spannagl M."/>
            <person name="Pfeifer M."/>
            <person name="Jakobsen K.S."/>
            <person name="Wulff B.B."/>
            <person name="Steuernagel B."/>
            <person name="Mayer K.F."/>
            <person name="Olsen O.A."/>
        </authorList>
    </citation>
    <scope>NUCLEOTIDE SEQUENCE [LARGE SCALE GENOMIC DNA]</scope>
    <source>
        <strain evidence="2">cv. AL8/78</strain>
    </source>
</reference>
<reference evidence="1" key="3">
    <citation type="journal article" date="2017" name="Nature">
        <title>Genome sequence of the progenitor of the wheat D genome Aegilops tauschii.</title>
        <authorList>
            <person name="Luo M.C."/>
            <person name="Gu Y.Q."/>
            <person name="Puiu D."/>
            <person name="Wang H."/>
            <person name="Twardziok S.O."/>
            <person name="Deal K.R."/>
            <person name="Huo N."/>
            <person name="Zhu T."/>
            <person name="Wang L."/>
            <person name="Wang Y."/>
            <person name="McGuire P.E."/>
            <person name="Liu S."/>
            <person name="Long H."/>
            <person name="Ramasamy R.K."/>
            <person name="Rodriguez J.C."/>
            <person name="Van S.L."/>
            <person name="Yuan L."/>
            <person name="Wang Z."/>
            <person name="Xia Z."/>
            <person name="Xiao L."/>
            <person name="Anderson O.D."/>
            <person name="Ouyang S."/>
            <person name="Liang Y."/>
            <person name="Zimin A.V."/>
            <person name="Pertea G."/>
            <person name="Qi P."/>
            <person name="Bennetzen J.L."/>
            <person name="Dai X."/>
            <person name="Dawson M.W."/>
            <person name="Muller H.G."/>
            <person name="Kugler K."/>
            <person name="Rivarola-Duarte L."/>
            <person name="Spannagl M."/>
            <person name="Mayer K.F.X."/>
            <person name="Lu F.H."/>
            <person name="Bevan M.W."/>
            <person name="Leroy P."/>
            <person name="Li P."/>
            <person name="You F.M."/>
            <person name="Sun Q."/>
            <person name="Liu Z."/>
            <person name="Lyons E."/>
            <person name="Wicker T."/>
            <person name="Salzberg S.L."/>
            <person name="Devos K.M."/>
            <person name="Dvorak J."/>
        </authorList>
    </citation>
    <scope>NUCLEOTIDE SEQUENCE [LARGE SCALE GENOMIC DNA]</scope>
    <source>
        <strain evidence="1">cv. AL8/78</strain>
    </source>
</reference>
<evidence type="ECO:0000313" key="1">
    <source>
        <dbReference type="EnsemblPlants" id="AET5Gv20040900.16"/>
    </source>
</evidence>
<evidence type="ECO:0000313" key="2">
    <source>
        <dbReference type="Proteomes" id="UP000015105"/>
    </source>
</evidence>
<name>A0A453JHC8_AEGTS</name>